<reference evidence="2 3" key="1">
    <citation type="submission" date="2019-09" db="EMBL/GenBank/DDBJ databases">
        <title>Draft genome sequence of Ginsengibacter sp. BR5-29.</title>
        <authorList>
            <person name="Im W.-T."/>
        </authorList>
    </citation>
    <scope>NUCLEOTIDE SEQUENCE [LARGE SCALE GENOMIC DNA]</scope>
    <source>
        <strain evidence="2 3">BR5-29</strain>
    </source>
</reference>
<keyword evidence="1" id="KW-0732">Signal</keyword>
<accession>A0A5J5IMD4</accession>
<organism evidence="2 3">
    <name type="scientific">Ginsengibacter hankyongi</name>
    <dbReference type="NCBI Taxonomy" id="2607284"/>
    <lineage>
        <taxon>Bacteria</taxon>
        <taxon>Pseudomonadati</taxon>
        <taxon>Bacteroidota</taxon>
        <taxon>Chitinophagia</taxon>
        <taxon>Chitinophagales</taxon>
        <taxon>Chitinophagaceae</taxon>
        <taxon>Ginsengibacter</taxon>
    </lineage>
</organism>
<gene>
    <name evidence="2" type="ORF">FW778_01070</name>
</gene>
<dbReference type="RefSeq" id="WP_150412721.1">
    <property type="nucleotide sequence ID" value="NZ_VYQF01000001.1"/>
</dbReference>
<dbReference type="EMBL" id="VYQF01000001">
    <property type="protein sequence ID" value="KAA9040662.1"/>
    <property type="molecule type" value="Genomic_DNA"/>
</dbReference>
<dbReference type="AlphaFoldDB" id="A0A5J5IMD4"/>
<evidence type="ECO:0000313" key="2">
    <source>
        <dbReference type="EMBL" id="KAA9040662.1"/>
    </source>
</evidence>
<feature type="chain" id="PRO_5023939193" evidence="1">
    <location>
        <begin position="20"/>
        <end position="251"/>
    </location>
</feature>
<evidence type="ECO:0000313" key="3">
    <source>
        <dbReference type="Proteomes" id="UP000326903"/>
    </source>
</evidence>
<name>A0A5J5IMD4_9BACT</name>
<sequence>MLRIISLFLLIAFISPAFSQNGASINRPTGATNGILAVHLDPSAMSNILSDPFRGQGLKTKDAFGEAEGNPFLFDDWKEGDVTLKNGEKYALKKMNLDASRDQFVYTVNDSLFEFSNNIKEVRIYGDDHKTDPSSDMVFRTDINPDAANFVQVLSSGKVTIFCEYSKKPEGENYSNGIVNNTRKYVLHPNYFSIVNSHSIPIKFSSSILENLTSDKKNELNNFIKANHLKVKNKTDFLKAVAYYNNISTAN</sequence>
<comment type="caution">
    <text evidence="2">The sequence shown here is derived from an EMBL/GenBank/DDBJ whole genome shotgun (WGS) entry which is preliminary data.</text>
</comment>
<evidence type="ECO:0000256" key="1">
    <source>
        <dbReference type="SAM" id="SignalP"/>
    </source>
</evidence>
<dbReference type="Proteomes" id="UP000326903">
    <property type="component" value="Unassembled WGS sequence"/>
</dbReference>
<keyword evidence="3" id="KW-1185">Reference proteome</keyword>
<protein>
    <submittedName>
        <fullName evidence="2">Uncharacterized protein</fullName>
    </submittedName>
</protein>
<proteinExistence type="predicted"/>
<feature type="signal peptide" evidence="1">
    <location>
        <begin position="1"/>
        <end position="19"/>
    </location>
</feature>